<sequence length="71" mass="7490">MNLATPCTVRSLKRAGNGLRIAVVELPDGTFGEVPAGDGIKKDEAAVLAVTVGVQSSRLYPRGLRVERIAK</sequence>
<accession>A0A6M3LVD5</accession>
<evidence type="ECO:0000313" key="1">
    <source>
        <dbReference type="EMBL" id="QJA99340.1"/>
    </source>
</evidence>
<reference evidence="1" key="1">
    <citation type="submission" date="2020-03" db="EMBL/GenBank/DDBJ databases">
        <title>The deep terrestrial virosphere.</title>
        <authorList>
            <person name="Holmfeldt K."/>
            <person name="Nilsson E."/>
            <person name="Simone D."/>
            <person name="Lopez-Fernandez M."/>
            <person name="Wu X."/>
            <person name="de Brujin I."/>
            <person name="Lundin D."/>
            <person name="Andersson A."/>
            <person name="Bertilsson S."/>
            <person name="Dopson M."/>
        </authorList>
    </citation>
    <scope>NUCLEOTIDE SEQUENCE</scope>
    <source>
        <strain evidence="1">MM171A01142</strain>
        <strain evidence="2">MM171B00834</strain>
    </source>
</reference>
<proteinExistence type="predicted"/>
<dbReference type="AlphaFoldDB" id="A0A6M3LVD5"/>
<protein>
    <submittedName>
        <fullName evidence="1">Uncharacterized protein</fullName>
    </submittedName>
</protein>
<name>A0A6M3LVD5_9ZZZZ</name>
<gene>
    <name evidence="1" type="ORF">MM171A01142_0009</name>
    <name evidence="2" type="ORF">MM171B00834_0008</name>
</gene>
<dbReference type="EMBL" id="MT143644">
    <property type="protein sequence ID" value="QJA99340.1"/>
    <property type="molecule type" value="Genomic_DNA"/>
</dbReference>
<organism evidence="1">
    <name type="scientific">viral metagenome</name>
    <dbReference type="NCBI Taxonomy" id="1070528"/>
    <lineage>
        <taxon>unclassified sequences</taxon>
        <taxon>metagenomes</taxon>
        <taxon>organismal metagenomes</taxon>
    </lineage>
</organism>
<dbReference type="EMBL" id="MT143833">
    <property type="protein sequence ID" value="QJB03242.1"/>
    <property type="molecule type" value="Genomic_DNA"/>
</dbReference>
<evidence type="ECO:0000313" key="2">
    <source>
        <dbReference type="EMBL" id="QJB03242.1"/>
    </source>
</evidence>